<dbReference type="InterPro" id="IPR036388">
    <property type="entry name" value="WH-like_DNA-bd_sf"/>
</dbReference>
<accession>A0A100Y5P3</accession>
<protein>
    <recommendedName>
        <fullName evidence="1">Helix-turn-helix domain-containing protein</fullName>
    </recommendedName>
</protein>
<dbReference type="InterPro" id="IPR009061">
    <property type="entry name" value="DNA-bd_dom_put_sf"/>
</dbReference>
<dbReference type="OrthoDB" id="3297680at2"/>
<gene>
    <name evidence="2" type="ORF">ATE80_14270</name>
</gene>
<dbReference type="Gene3D" id="1.10.10.10">
    <property type="entry name" value="Winged helix-like DNA-binding domain superfamily/Winged helix DNA-binding domain"/>
    <property type="match status" value="1"/>
</dbReference>
<evidence type="ECO:0000313" key="2">
    <source>
        <dbReference type="EMBL" id="KUH38164.1"/>
    </source>
</evidence>
<dbReference type="EMBL" id="LNSV01000031">
    <property type="protein sequence ID" value="KUH38164.1"/>
    <property type="molecule type" value="Genomic_DNA"/>
</dbReference>
<keyword evidence="3" id="KW-1185">Reference proteome</keyword>
<dbReference type="Proteomes" id="UP000054011">
    <property type="component" value="Unassembled WGS sequence"/>
</dbReference>
<name>A0A100Y5P3_9ACTN</name>
<organism evidence="2 3">
    <name type="scientific">Streptomyces kanasensis</name>
    <dbReference type="NCBI Taxonomy" id="936756"/>
    <lineage>
        <taxon>Bacteria</taxon>
        <taxon>Bacillati</taxon>
        <taxon>Actinomycetota</taxon>
        <taxon>Actinomycetes</taxon>
        <taxon>Kitasatosporales</taxon>
        <taxon>Streptomycetaceae</taxon>
        <taxon>Streptomyces</taxon>
    </lineage>
</organism>
<feature type="domain" description="Helix-turn-helix" evidence="1">
    <location>
        <begin position="22"/>
        <end position="76"/>
    </location>
</feature>
<dbReference type="Pfam" id="PF12728">
    <property type="entry name" value="HTH_17"/>
    <property type="match status" value="1"/>
</dbReference>
<dbReference type="SUPFAM" id="SSF46955">
    <property type="entry name" value="Putative DNA-binding domain"/>
    <property type="match status" value="1"/>
</dbReference>
<dbReference type="AlphaFoldDB" id="A0A100Y5P3"/>
<comment type="caution">
    <text evidence="2">The sequence shown here is derived from an EMBL/GenBank/DDBJ whole genome shotgun (WGS) entry which is preliminary data.</text>
</comment>
<dbReference type="STRING" id="936756.ATE80_14270"/>
<sequence>MSSKKSTQTGRAVLPDLVAGRWLTTDELAGMLNVDPSTLRRWRSARPPQGPPFVPVSDRVTLYSVHDIEQWLRSRRVVPGQAV</sequence>
<dbReference type="RefSeq" id="WP_058942626.1">
    <property type="nucleotide sequence ID" value="NZ_LNSV01000031.1"/>
</dbReference>
<dbReference type="InterPro" id="IPR041657">
    <property type="entry name" value="HTH_17"/>
</dbReference>
<reference evidence="2 3" key="1">
    <citation type="submission" date="2015-11" db="EMBL/GenBank/DDBJ databases">
        <title>Genome-wide analysis reveals the secondary metabolome in Streptomyces kanasensis ZX01.</title>
        <authorList>
            <person name="Zhang G."/>
            <person name="Han L."/>
            <person name="Feng J."/>
            <person name="Zhang X."/>
        </authorList>
    </citation>
    <scope>NUCLEOTIDE SEQUENCE [LARGE SCALE GENOMIC DNA]</scope>
    <source>
        <strain evidence="2 3">ZX01</strain>
    </source>
</reference>
<evidence type="ECO:0000259" key="1">
    <source>
        <dbReference type="Pfam" id="PF12728"/>
    </source>
</evidence>
<proteinExistence type="predicted"/>
<evidence type="ECO:0000313" key="3">
    <source>
        <dbReference type="Proteomes" id="UP000054011"/>
    </source>
</evidence>